<feature type="binding site" evidence="6">
    <location>
        <begin position="276"/>
        <end position="277"/>
    </location>
    <ligand>
        <name>substrate</name>
    </ligand>
</feature>
<evidence type="ECO:0000313" key="9">
    <source>
        <dbReference type="Proteomes" id="UP000317158"/>
    </source>
</evidence>
<comment type="catalytic activity">
    <reaction evidence="6">
        <text>tRNA(Cys) + O-phospho-L-serine + ATP = O-phospho-L-seryl-tRNA(Cys) + AMP + diphosphate</text>
        <dbReference type="Rhea" id="RHEA:25678"/>
        <dbReference type="Rhea" id="RHEA-COMP:9661"/>
        <dbReference type="Rhea" id="RHEA-COMP:9719"/>
        <dbReference type="ChEBI" id="CHEBI:30616"/>
        <dbReference type="ChEBI" id="CHEBI:33019"/>
        <dbReference type="ChEBI" id="CHEBI:57524"/>
        <dbReference type="ChEBI" id="CHEBI:78442"/>
        <dbReference type="ChEBI" id="CHEBI:78551"/>
        <dbReference type="ChEBI" id="CHEBI:456215"/>
        <dbReference type="EC" id="6.1.1.27"/>
    </reaction>
</comment>
<dbReference type="GO" id="GO:0043816">
    <property type="term" value="F:phosphoserine-tRNA(Cys) ligase activity"/>
    <property type="evidence" value="ECO:0007669"/>
    <property type="project" value="UniProtKB-EC"/>
</dbReference>
<dbReference type="InterPro" id="IPR045864">
    <property type="entry name" value="aa-tRNA-synth_II/BPL/LPL"/>
</dbReference>
<feature type="binding site" evidence="6">
    <location>
        <position position="328"/>
    </location>
    <ligand>
        <name>substrate</name>
    </ligand>
</feature>
<evidence type="ECO:0000256" key="2">
    <source>
        <dbReference type="ARBA" id="ARBA00022741"/>
    </source>
</evidence>
<gene>
    <name evidence="6" type="primary">sepS</name>
    <name evidence="8" type="ORF">EF806_03585</name>
</gene>
<dbReference type="GO" id="GO:0005524">
    <property type="term" value="F:ATP binding"/>
    <property type="evidence" value="ECO:0007669"/>
    <property type="project" value="UniProtKB-UniRule"/>
</dbReference>
<dbReference type="Pfam" id="PF01409">
    <property type="entry name" value="tRNA-synt_2d"/>
    <property type="match status" value="1"/>
</dbReference>
<organism evidence="8 9">
    <name type="scientific">Methanoliparum thermophilum</name>
    <dbReference type="NCBI Taxonomy" id="2491083"/>
    <lineage>
        <taxon>Archaea</taxon>
        <taxon>Methanobacteriati</taxon>
        <taxon>Methanobacteriota</taxon>
        <taxon>Candidatus Methanoliparia</taxon>
        <taxon>Candidatus Methanoliparales</taxon>
        <taxon>Candidatus Methanoliparaceae</taxon>
        <taxon>Candidatus Methanoliparum</taxon>
    </lineage>
</organism>
<dbReference type="NCBIfam" id="TIGR00470">
    <property type="entry name" value="sepS"/>
    <property type="match status" value="1"/>
</dbReference>
<evidence type="ECO:0000256" key="3">
    <source>
        <dbReference type="ARBA" id="ARBA00022840"/>
    </source>
</evidence>
<feature type="domain" description="Aminoacyl-transfer RNA synthetases class-II family profile" evidence="7">
    <location>
        <begin position="202"/>
        <end position="352"/>
    </location>
</feature>
<evidence type="ECO:0000313" key="8">
    <source>
        <dbReference type="EMBL" id="RZN64439.1"/>
    </source>
</evidence>
<keyword evidence="4 6" id="KW-0648">Protein biosynthesis</keyword>
<dbReference type="GO" id="GO:0000049">
    <property type="term" value="F:tRNA binding"/>
    <property type="evidence" value="ECO:0007669"/>
    <property type="project" value="InterPro"/>
</dbReference>
<dbReference type="InterPro" id="IPR005246">
    <property type="entry name" value="O-Pseryl-tRNA(Cys)_ligase"/>
</dbReference>
<dbReference type="InterPro" id="IPR002319">
    <property type="entry name" value="Phenylalanyl-tRNA_Synthase"/>
</dbReference>
<dbReference type="PROSITE" id="PS50862">
    <property type="entry name" value="AA_TRNA_LIGASE_II"/>
    <property type="match status" value="1"/>
</dbReference>
<keyword evidence="5 6" id="KW-0030">Aminoacyl-tRNA synthetase</keyword>
<dbReference type="Proteomes" id="UP000317158">
    <property type="component" value="Unassembled WGS sequence"/>
</dbReference>
<feature type="binding site" evidence="6">
    <location>
        <begin position="234"/>
        <end position="236"/>
    </location>
    <ligand>
        <name>substrate</name>
    </ligand>
</feature>
<feature type="binding site" evidence="6">
    <location>
        <begin position="189"/>
        <end position="191"/>
    </location>
    <ligand>
        <name>substrate</name>
    </ligand>
</feature>
<evidence type="ECO:0000256" key="4">
    <source>
        <dbReference type="ARBA" id="ARBA00022917"/>
    </source>
</evidence>
<dbReference type="GO" id="GO:0006412">
    <property type="term" value="P:translation"/>
    <property type="evidence" value="ECO:0007669"/>
    <property type="project" value="UniProtKB-KW"/>
</dbReference>
<evidence type="ECO:0000256" key="1">
    <source>
        <dbReference type="ARBA" id="ARBA00022598"/>
    </source>
</evidence>
<dbReference type="Gene3D" id="6.20.250.20">
    <property type="match status" value="1"/>
</dbReference>
<dbReference type="EMBL" id="RXIF01000006">
    <property type="protein sequence ID" value="RZN64439.1"/>
    <property type="molecule type" value="Genomic_DNA"/>
</dbReference>
<dbReference type="InterPro" id="IPR006195">
    <property type="entry name" value="aa-tRNA-synth_II"/>
</dbReference>
<reference evidence="8 9" key="1">
    <citation type="journal article" date="2019" name="Nat. Microbiol.">
        <title>Wide diversity of methane and short-chain alkane metabolisms in uncultured archaea.</title>
        <authorList>
            <person name="Borrel G."/>
            <person name="Adam P.S."/>
            <person name="McKay L.J."/>
            <person name="Chen L.X."/>
            <person name="Sierra-Garcia I.N."/>
            <person name="Sieber C.M."/>
            <person name="Letourneur Q."/>
            <person name="Ghozlane A."/>
            <person name="Andersen G.L."/>
            <person name="Li W.J."/>
            <person name="Hallam S.J."/>
            <person name="Muyzer G."/>
            <person name="de Oliveira V.M."/>
            <person name="Inskeep W.P."/>
            <person name="Banfield J.F."/>
            <person name="Gribaldo S."/>
        </authorList>
    </citation>
    <scope>NUCLEOTIDE SEQUENCE [LARGE SCALE GENOMIC DNA]</scope>
    <source>
        <strain evidence="8">NM1a</strain>
    </source>
</reference>
<sequence length="545" mass="62480">MRFDVSRYNKEADKDFEAAWLKGSEILSIKDINKKYPRMTYSYGKPHPVFEMINNLRSAYLRMGFEETINPIIVEENDVKKQFGPESLAVLDRCFYLAGLPRPNIGVSKNQIKRIESIIGRELNDDEKIAIKETLHLYKKGKIDGDDLIADISKRLSVEDIYGTKILSEVFPEFKELNPVASTNMLRSHMTSGWFITLGSLLNKKDLPIKLFSIDRCFRKEQKEDATRLQSYYSASCVIMDEDVTVDDGMAVSESLLLQFGFKNFKFRLDDKRSKYYVPGTQTEVFAYHPALVGCNTKYNDGWVEVATFGVYSPTALVQYDISYPVMNLGLGVERLAMILYCQEDMRKMVYPQFYQEELTDLEISKGIYVKKTPKSMNGLRLALAIRDACEKNGEIESPCRFSVWRGKIYGKDIVVDIVEPEEKTKLCGPAYKNKIFVKDGNIFAVPEDERFYNMFKGAVDTNISFMDAFSQLAASIIEDLVICNGIKDDEIRQVKVRMVKTPGEINIAIKDHILRYLTGKKKKIDIRGPFFTTVEFKLADFNKS</sequence>
<evidence type="ECO:0000256" key="6">
    <source>
        <dbReference type="HAMAP-Rule" id="MF_01674"/>
    </source>
</evidence>
<keyword evidence="3 6" id="KW-0067">ATP-binding</keyword>
<dbReference type="Gene3D" id="3.30.930.10">
    <property type="entry name" value="Bira Bifunctional Protein, Domain 2"/>
    <property type="match status" value="1"/>
</dbReference>
<comment type="function">
    <text evidence="6">Catalyzes the attachment of O-phosphoserine (Sep) to tRNA(Cys).</text>
</comment>
<comment type="similarity">
    <text evidence="6">Belongs to the class-II aminoacyl-tRNA synthetase family. O-phosphoseryl-tRNA(Cys) synthetase subfamily.</text>
</comment>
<comment type="caution">
    <text evidence="8">The sequence shown here is derived from an EMBL/GenBank/DDBJ whole genome shotgun (WGS) entry which is preliminary data.</text>
</comment>
<dbReference type="HAMAP" id="MF_01674">
    <property type="entry name" value="Sep_tRNA_synth"/>
    <property type="match status" value="1"/>
</dbReference>
<proteinExistence type="inferred from homology"/>
<dbReference type="EC" id="6.1.1.27" evidence="6"/>
<evidence type="ECO:0000259" key="7">
    <source>
        <dbReference type="PROSITE" id="PS50862"/>
    </source>
</evidence>
<dbReference type="SUPFAM" id="SSF55681">
    <property type="entry name" value="Class II aaRS and biotin synthetases"/>
    <property type="match status" value="1"/>
</dbReference>
<evidence type="ECO:0000256" key="5">
    <source>
        <dbReference type="ARBA" id="ARBA00023146"/>
    </source>
</evidence>
<dbReference type="GO" id="GO:0043039">
    <property type="term" value="P:tRNA aminoacylation"/>
    <property type="evidence" value="ECO:0007669"/>
    <property type="project" value="UniProtKB-UniRule"/>
</dbReference>
<name>A0A520KRL9_METT2</name>
<accession>A0A520KRL9</accession>
<keyword evidence="1 6" id="KW-0436">Ligase</keyword>
<dbReference type="AlphaFoldDB" id="A0A520KRL9"/>
<protein>
    <recommendedName>
        <fullName evidence="6">O-phosphoserine--tRNA(Cys) ligase</fullName>
        <shortName evidence="6">O-phosphoserine--tRNA ligase</shortName>
        <ecNumber evidence="6">6.1.1.27</ecNumber>
    </recommendedName>
    <alternativeName>
        <fullName evidence="6">Non-canonical O-phosphoseryl-tRNA(Cys) synthetase</fullName>
    </alternativeName>
    <alternativeName>
        <fullName evidence="6">O-phosphoseryl-tRNA(Cys) synthetase</fullName>
        <shortName evidence="6">SepRS</shortName>
    </alternativeName>
</protein>
<keyword evidence="2 6" id="KW-0547">Nucleotide-binding</keyword>
<comment type="subunit">
    <text evidence="6">Homotetramer. Interacts with SepCysS.</text>
</comment>